<dbReference type="Gene3D" id="1.10.510.10">
    <property type="entry name" value="Transferase(Phosphotransferase) domain 1"/>
    <property type="match status" value="2"/>
</dbReference>
<dbReference type="InterPro" id="IPR001245">
    <property type="entry name" value="Ser-Thr/Tyr_kinase_cat_dom"/>
</dbReference>
<evidence type="ECO:0000256" key="3">
    <source>
        <dbReference type="ARBA" id="ARBA00022679"/>
    </source>
</evidence>
<dbReference type="CDD" id="cd14066">
    <property type="entry name" value="STKc_IRAK"/>
    <property type="match status" value="1"/>
</dbReference>
<evidence type="ECO:0000259" key="15">
    <source>
        <dbReference type="PROSITE" id="PS50011"/>
    </source>
</evidence>
<dbReference type="PANTHER" id="PTHR27005:SF264">
    <property type="entry name" value="PROTEIN KINASE DOMAIN-CONTAINING PROTEIN"/>
    <property type="match status" value="1"/>
</dbReference>
<comment type="caution">
    <text evidence="16">The sequence shown here is derived from an EMBL/GenBank/DDBJ whole genome shotgun (WGS) entry which is preliminary data.</text>
</comment>
<organism evidence="16 17">
    <name type="scientific">Zea mays</name>
    <name type="common">Maize</name>
    <dbReference type="NCBI Taxonomy" id="4577"/>
    <lineage>
        <taxon>Eukaryota</taxon>
        <taxon>Viridiplantae</taxon>
        <taxon>Streptophyta</taxon>
        <taxon>Embryophyta</taxon>
        <taxon>Tracheophyta</taxon>
        <taxon>Spermatophyta</taxon>
        <taxon>Magnoliopsida</taxon>
        <taxon>Liliopsida</taxon>
        <taxon>Poales</taxon>
        <taxon>Poaceae</taxon>
        <taxon>PACMAD clade</taxon>
        <taxon>Panicoideae</taxon>
        <taxon>Andropogonodae</taxon>
        <taxon>Andropogoneae</taxon>
        <taxon>Tripsacinae</taxon>
        <taxon>Zea</taxon>
    </lineage>
</organism>
<evidence type="ECO:0000256" key="12">
    <source>
        <dbReference type="ARBA" id="ARBA00023180"/>
    </source>
</evidence>
<keyword evidence="5 14" id="KW-0732">Signal</keyword>
<dbReference type="Gene3D" id="3.30.200.20">
    <property type="entry name" value="Phosphorylase Kinase, domain 1"/>
    <property type="match status" value="2"/>
</dbReference>
<keyword evidence="10" id="KW-0472">Membrane</keyword>
<evidence type="ECO:0000256" key="10">
    <source>
        <dbReference type="ARBA" id="ARBA00023136"/>
    </source>
</evidence>
<dbReference type="Proteomes" id="UP000251960">
    <property type="component" value="Chromosome 2"/>
</dbReference>
<feature type="signal peptide" evidence="14">
    <location>
        <begin position="1"/>
        <end position="36"/>
    </location>
</feature>
<evidence type="ECO:0000313" key="17">
    <source>
        <dbReference type="Proteomes" id="UP000251960"/>
    </source>
</evidence>
<dbReference type="Gene3D" id="2.10.25.10">
    <property type="entry name" value="Laminin"/>
    <property type="match status" value="1"/>
</dbReference>
<sequence>MLRSSRGIQQRSMEVRCVHLVIVGVLLVLAAQEATAIAVPGPQCQSQCGGVDIHFPFGIGDNCSRSPRFNVSCQEVQDGIYKPFLSGVFELLNISLLHGTIRELNPISTYCYNSPSGRMESRTSGHDAISSTFRFSDVHNRFTVIGCNTLAIIYDRNGTGYQSGCVSTCQSLSDVVDGGSCSGRGCCQTAIPKGMDYYNVSFDASFNTSRIWSFSRCSYAVLMEAAAFRFSTAYIKTTRFNDTSAGQVPVVMDWAIRERDAASCEVAQQNNGTGSYACVSSNSECVDSENGPGYLCNCTQGYQGNPYLPGGCHDVDECLALSSAGAILIVAAAVAIFTRRWQRIVQKRLRKRYFHKNKGILLEQLFSSSANNNGTKIFSLDDLQKATNNFDRTRVVGNGGHGTVYKGILADQRVVAIKKSKLVESTEIEQFINEVAILSQINHRNVVKLHGCCLESEVPLLVYEFISNGTLYDLLHHRDRELPWEARLRIAAEVAGALTYLHSAASVSILHRDVKSMNVLLSDSYTAKVSDFGASRSIPIDQTHLVTAVQGTFGYLDPEYFHTGQLNEKSDVYSFGVILLELLTRKKPIVDGDSGYKQSKKDRMEEVLSAHLAVAVALLLLLAAKRTPAVAVPSPQCQRQCGGVDIVFPFGIGENCSLSAGFNVSCQEVQVQGGGVVYRPFLGNVELLNISLIHGTIRELNHISTYCYDSSSSSMELSTWCFDASETPFRFSDVQNKFTAIGCQTLAYIMDNTDKSYQSGCVSTCQSLSDLADGSCSGIGCCQTDIPKGMGFYNVSFDTGQISPSGLGRCSYAVLMEAAAFSFRTTYIDTTDFNDTSAGQVPVVMDWAIRDGPPSCELAKRNEETGSYAYACLSGNSECVDSPNGPGYLCNCSSGYEGNPYLPHGCHDVDECKNSPCPSGGVTIGFLVLVILSSFGYMILQKTKLNQVKQEHFRQHGGMILFERMRSENGLAFTVFSEAELVKATDNYDKSKIIGKGGHGTVYKGIVKGNVPIAIKRCALVGERQKKEFGQEMLILSQINHKNIVKLEGCCLEVEVPMLVYEFVPNGTLYELIHGKDQASQTPFCTLLRIAHEAAEGLSFLHSYASPPIIHGDVKSANILLDGNYMAKVSDFGASVLAPSDKEQYVTMVQGTCGYLDPEYMQTCQLTEKSDVYSFGVVLLEILTGQEPLKLDGPETQRSLSSKFLSAMKENSLDAILPSHVNGQGSDELIRGLAELAKQCLDMCGSNRPSMKEVADELGRLRKLSLHPWVQIDADMIETQSLLSGTTAASFEIEVGTTELVADYAR</sequence>
<keyword evidence="6 13" id="KW-0547">Nucleotide-binding</keyword>
<feature type="domain" description="Protein kinase" evidence="15">
    <location>
        <begin position="988"/>
        <end position="1270"/>
    </location>
</feature>
<evidence type="ECO:0000256" key="11">
    <source>
        <dbReference type="ARBA" id="ARBA00023157"/>
    </source>
</evidence>
<keyword evidence="8 13" id="KW-0067">ATP-binding</keyword>
<protein>
    <submittedName>
        <fullName evidence="16">Wall-associated receptor kinase 5</fullName>
    </submittedName>
</protein>
<gene>
    <name evidence="16" type="primary">WAK5_2</name>
    <name evidence="16" type="ORF">Zm00014a_031214</name>
</gene>
<dbReference type="GO" id="GO:0004674">
    <property type="term" value="F:protein serine/threonine kinase activity"/>
    <property type="evidence" value="ECO:0007669"/>
    <property type="project" value="UniProtKB-KW"/>
</dbReference>
<dbReference type="GO" id="GO:0016020">
    <property type="term" value="C:membrane"/>
    <property type="evidence" value="ECO:0007669"/>
    <property type="project" value="UniProtKB-SubCell"/>
</dbReference>
<dbReference type="EMBL" id="NCVQ01000003">
    <property type="protein sequence ID" value="PWZ36957.1"/>
    <property type="molecule type" value="Genomic_DNA"/>
</dbReference>
<evidence type="ECO:0000256" key="14">
    <source>
        <dbReference type="SAM" id="SignalP"/>
    </source>
</evidence>
<dbReference type="InterPro" id="IPR008271">
    <property type="entry name" value="Ser/Thr_kinase_AS"/>
</dbReference>
<dbReference type="PROSITE" id="PS00107">
    <property type="entry name" value="PROTEIN_KINASE_ATP"/>
    <property type="match status" value="2"/>
</dbReference>
<dbReference type="FunFam" id="3.30.200.20:FF:000337">
    <property type="entry name" value="Wall-associated receptor kinase 3"/>
    <property type="match status" value="1"/>
</dbReference>
<dbReference type="SMART" id="SM00220">
    <property type="entry name" value="S_TKc"/>
    <property type="match status" value="2"/>
</dbReference>
<keyword evidence="12" id="KW-0325">Glycoprotein</keyword>
<dbReference type="FunFam" id="3.30.200.20:FF:000043">
    <property type="entry name" value="Wall-associated receptor kinase 2"/>
    <property type="match status" value="1"/>
</dbReference>
<evidence type="ECO:0000256" key="5">
    <source>
        <dbReference type="ARBA" id="ARBA00022729"/>
    </source>
</evidence>
<feature type="binding site" evidence="13">
    <location>
        <position position="1016"/>
    </location>
    <ligand>
        <name>ATP</name>
        <dbReference type="ChEBI" id="CHEBI:30616"/>
    </ligand>
</feature>
<dbReference type="Pfam" id="PF13947">
    <property type="entry name" value="GUB_WAK_bind"/>
    <property type="match status" value="2"/>
</dbReference>
<comment type="subcellular location">
    <subcellularLocation>
        <location evidence="1">Membrane</location>
        <topology evidence="1">Single-pass type I membrane protein</topology>
    </subcellularLocation>
</comment>
<keyword evidence="4" id="KW-0812">Transmembrane</keyword>
<dbReference type="SUPFAM" id="SSF56112">
    <property type="entry name" value="Protein kinase-like (PK-like)"/>
    <property type="match status" value="2"/>
</dbReference>
<dbReference type="PROSITE" id="PS50011">
    <property type="entry name" value="PROTEIN_KINASE_DOM"/>
    <property type="match status" value="2"/>
</dbReference>
<evidence type="ECO:0000256" key="2">
    <source>
        <dbReference type="ARBA" id="ARBA00022527"/>
    </source>
</evidence>
<dbReference type="InterPro" id="IPR017441">
    <property type="entry name" value="Protein_kinase_ATP_BS"/>
</dbReference>
<keyword evidence="7 16" id="KW-0418">Kinase</keyword>
<evidence type="ECO:0000256" key="7">
    <source>
        <dbReference type="ARBA" id="ARBA00022777"/>
    </source>
</evidence>
<feature type="chain" id="PRO_5018139808" evidence="14">
    <location>
        <begin position="37"/>
        <end position="1306"/>
    </location>
</feature>
<dbReference type="GO" id="GO:0007166">
    <property type="term" value="P:cell surface receptor signaling pathway"/>
    <property type="evidence" value="ECO:0007669"/>
    <property type="project" value="InterPro"/>
</dbReference>
<dbReference type="FunFam" id="1.10.510.10:FF:000084">
    <property type="entry name" value="Wall-associated receptor kinase 2"/>
    <property type="match status" value="2"/>
</dbReference>
<keyword evidence="11" id="KW-1015">Disulfide bond</keyword>
<keyword evidence="2" id="KW-0723">Serine/threonine-protein kinase</keyword>
<evidence type="ECO:0000256" key="8">
    <source>
        <dbReference type="ARBA" id="ARBA00022840"/>
    </source>
</evidence>
<evidence type="ECO:0000313" key="16">
    <source>
        <dbReference type="EMBL" id="PWZ36957.1"/>
    </source>
</evidence>
<keyword evidence="9" id="KW-1133">Transmembrane helix</keyword>
<keyword evidence="3" id="KW-0808">Transferase</keyword>
<dbReference type="GO" id="GO:0005524">
    <property type="term" value="F:ATP binding"/>
    <property type="evidence" value="ECO:0007669"/>
    <property type="project" value="UniProtKB-UniRule"/>
</dbReference>
<evidence type="ECO:0000256" key="13">
    <source>
        <dbReference type="PROSITE-ProRule" id="PRU10141"/>
    </source>
</evidence>
<feature type="domain" description="Protein kinase" evidence="15">
    <location>
        <begin position="390"/>
        <end position="648"/>
    </location>
</feature>
<evidence type="ECO:0000256" key="9">
    <source>
        <dbReference type="ARBA" id="ARBA00022989"/>
    </source>
</evidence>
<dbReference type="ExpressionAtlas" id="A0A3L6FQ30">
    <property type="expression patterns" value="baseline and differential"/>
</dbReference>
<dbReference type="InterPro" id="IPR045274">
    <property type="entry name" value="WAK-like"/>
</dbReference>
<dbReference type="InterPro" id="IPR011009">
    <property type="entry name" value="Kinase-like_dom_sf"/>
</dbReference>
<evidence type="ECO:0000256" key="6">
    <source>
        <dbReference type="ARBA" id="ARBA00022741"/>
    </source>
</evidence>
<dbReference type="Pfam" id="PF07714">
    <property type="entry name" value="PK_Tyr_Ser-Thr"/>
    <property type="match status" value="2"/>
</dbReference>
<dbReference type="GO" id="GO:0030247">
    <property type="term" value="F:polysaccharide binding"/>
    <property type="evidence" value="ECO:0007669"/>
    <property type="project" value="InterPro"/>
</dbReference>
<dbReference type="InterPro" id="IPR025287">
    <property type="entry name" value="WAK_GUB"/>
</dbReference>
<evidence type="ECO:0000256" key="4">
    <source>
        <dbReference type="ARBA" id="ARBA00022692"/>
    </source>
</evidence>
<name>A0A3L6FQ30_MAIZE</name>
<dbReference type="PANTHER" id="PTHR27005">
    <property type="entry name" value="WALL-ASSOCIATED RECEPTOR KINASE-LIKE 21"/>
    <property type="match status" value="1"/>
</dbReference>
<evidence type="ECO:0000256" key="1">
    <source>
        <dbReference type="ARBA" id="ARBA00004479"/>
    </source>
</evidence>
<proteinExistence type="predicted"/>
<dbReference type="InterPro" id="IPR000719">
    <property type="entry name" value="Prot_kinase_dom"/>
</dbReference>
<reference evidence="16 17" key="1">
    <citation type="journal article" date="2018" name="Nat. Genet.">
        <title>Extensive intraspecific gene order and gene structural variations between Mo17 and other maize genomes.</title>
        <authorList>
            <person name="Sun S."/>
            <person name="Zhou Y."/>
            <person name="Chen J."/>
            <person name="Shi J."/>
            <person name="Zhao H."/>
            <person name="Zhao H."/>
            <person name="Song W."/>
            <person name="Zhang M."/>
            <person name="Cui Y."/>
            <person name="Dong X."/>
            <person name="Liu H."/>
            <person name="Ma X."/>
            <person name="Jiao Y."/>
            <person name="Wang B."/>
            <person name="Wei X."/>
            <person name="Stein J.C."/>
            <person name="Glaubitz J.C."/>
            <person name="Lu F."/>
            <person name="Yu G."/>
            <person name="Liang C."/>
            <person name="Fengler K."/>
            <person name="Li B."/>
            <person name="Rafalski A."/>
            <person name="Schnable P.S."/>
            <person name="Ware D.H."/>
            <person name="Buckler E.S."/>
            <person name="Lai J."/>
        </authorList>
    </citation>
    <scope>NUCLEOTIDE SEQUENCE [LARGE SCALE GENOMIC DNA]</scope>
    <source>
        <strain evidence="17">cv. Missouri 17</strain>
        <tissue evidence="16">Seedling</tissue>
    </source>
</reference>
<accession>A0A3L6FQ30</accession>
<feature type="binding site" evidence="13">
    <location>
        <position position="419"/>
    </location>
    <ligand>
        <name>ATP</name>
        <dbReference type="ChEBI" id="CHEBI:30616"/>
    </ligand>
</feature>
<dbReference type="PROSITE" id="PS00108">
    <property type="entry name" value="PROTEIN_KINASE_ST"/>
    <property type="match status" value="2"/>
</dbReference>
<keyword evidence="16" id="KW-0675">Receptor</keyword>